<dbReference type="EMBL" id="JMSN01000002">
    <property type="protein sequence ID" value="KDN53421.1"/>
    <property type="molecule type" value="Genomic_DNA"/>
</dbReference>
<dbReference type="PANTHER" id="PTHR10953:SF102">
    <property type="entry name" value="ADENYLYLTRANSFERASE AND SULFURTRANSFERASE MOCS3"/>
    <property type="match status" value="1"/>
</dbReference>
<feature type="compositionally biased region" description="Basic and acidic residues" evidence="1">
    <location>
        <begin position="186"/>
        <end position="197"/>
    </location>
</feature>
<dbReference type="InterPro" id="IPR000594">
    <property type="entry name" value="ThiF_NAD_FAD-bd"/>
</dbReference>
<evidence type="ECO:0000259" key="2">
    <source>
        <dbReference type="Pfam" id="PF00899"/>
    </source>
</evidence>
<feature type="domain" description="THIF-type NAD/FAD binding fold" evidence="2">
    <location>
        <begin position="23"/>
        <end position="283"/>
    </location>
</feature>
<dbReference type="PANTHER" id="PTHR10953">
    <property type="entry name" value="UBIQUITIN-ACTIVATING ENZYME E1"/>
    <property type="match status" value="1"/>
</dbReference>
<dbReference type="OMA" id="HDEIDIQ"/>
<feature type="region of interest" description="Disordered" evidence="1">
    <location>
        <begin position="186"/>
        <end position="216"/>
    </location>
</feature>
<dbReference type="GO" id="GO:0016779">
    <property type="term" value="F:nucleotidyltransferase activity"/>
    <property type="evidence" value="ECO:0007669"/>
    <property type="project" value="TreeGrafter"/>
</dbReference>
<organism evidence="3 4">
    <name type="scientific">Tilletiaria anomala (strain ATCC 24038 / CBS 436.72 / UBC 951)</name>
    <dbReference type="NCBI Taxonomy" id="1037660"/>
    <lineage>
        <taxon>Eukaryota</taxon>
        <taxon>Fungi</taxon>
        <taxon>Dikarya</taxon>
        <taxon>Basidiomycota</taxon>
        <taxon>Ustilaginomycotina</taxon>
        <taxon>Exobasidiomycetes</taxon>
        <taxon>Georgefischeriales</taxon>
        <taxon>Tilletiariaceae</taxon>
        <taxon>Tilletiaria</taxon>
    </lineage>
</organism>
<dbReference type="InterPro" id="IPR035985">
    <property type="entry name" value="Ubiquitin-activating_enz"/>
</dbReference>
<dbReference type="InterPro" id="IPR045886">
    <property type="entry name" value="ThiF/MoeB/HesA"/>
</dbReference>
<dbReference type="InterPro" id="IPR036873">
    <property type="entry name" value="Rhodanese-like_dom_sf"/>
</dbReference>
<dbReference type="InParanoid" id="A0A066WHZ5"/>
<dbReference type="SUPFAM" id="SSF69572">
    <property type="entry name" value="Activating enzymes of the ubiquitin-like proteins"/>
    <property type="match status" value="1"/>
</dbReference>
<gene>
    <name evidence="3" type="ORF">K437DRAFT_253119</name>
</gene>
<dbReference type="HOGENOM" id="CLU_013325_1_2_1"/>
<comment type="caution">
    <text evidence="3">The sequence shown here is derived from an EMBL/GenBank/DDBJ whole genome shotgun (WGS) entry which is preliminary data.</text>
</comment>
<dbReference type="RefSeq" id="XP_013246260.1">
    <property type="nucleotide sequence ID" value="XM_013390806.1"/>
</dbReference>
<keyword evidence="4" id="KW-1185">Reference proteome</keyword>
<dbReference type="Gene3D" id="3.40.250.10">
    <property type="entry name" value="Rhodanese-like domain"/>
    <property type="match status" value="1"/>
</dbReference>
<accession>A0A066WHZ5</accession>
<dbReference type="GO" id="GO:0042292">
    <property type="term" value="F:URM1 activating enzyme activity"/>
    <property type="evidence" value="ECO:0007669"/>
    <property type="project" value="TreeGrafter"/>
</dbReference>
<evidence type="ECO:0000256" key="1">
    <source>
        <dbReference type="SAM" id="MobiDB-lite"/>
    </source>
</evidence>
<dbReference type="Proteomes" id="UP000027361">
    <property type="component" value="Unassembled WGS sequence"/>
</dbReference>
<name>A0A066WHZ5_TILAU</name>
<evidence type="ECO:0000313" key="4">
    <source>
        <dbReference type="Proteomes" id="UP000027361"/>
    </source>
</evidence>
<dbReference type="Gene3D" id="3.40.50.720">
    <property type="entry name" value="NAD(P)-binding Rossmann-like Domain"/>
    <property type="match status" value="1"/>
</dbReference>
<dbReference type="GeneID" id="25263484"/>
<protein>
    <recommendedName>
        <fullName evidence="2">THIF-type NAD/FAD binding fold domain-containing protein</fullName>
    </recommendedName>
</protein>
<dbReference type="GO" id="GO:0032447">
    <property type="term" value="P:protein urmylation"/>
    <property type="evidence" value="ECO:0007669"/>
    <property type="project" value="TreeGrafter"/>
</dbReference>
<dbReference type="FunCoup" id="A0A066WHZ5">
    <property type="interactions" value="338"/>
</dbReference>
<dbReference type="GO" id="GO:0005737">
    <property type="term" value="C:cytoplasm"/>
    <property type="evidence" value="ECO:0007669"/>
    <property type="project" value="TreeGrafter"/>
</dbReference>
<dbReference type="STRING" id="1037660.A0A066WHZ5"/>
<proteinExistence type="predicted"/>
<dbReference type="AlphaFoldDB" id="A0A066WHZ5"/>
<dbReference type="Pfam" id="PF00899">
    <property type="entry name" value="ThiF"/>
    <property type="match status" value="1"/>
</dbReference>
<dbReference type="GO" id="GO:0002143">
    <property type="term" value="P:tRNA wobble position uridine thiolation"/>
    <property type="evidence" value="ECO:0007669"/>
    <property type="project" value="TreeGrafter"/>
</dbReference>
<evidence type="ECO:0000313" key="3">
    <source>
        <dbReference type="EMBL" id="KDN53421.1"/>
    </source>
</evidence>
<dbReference type="GO" id="GO:0004792">
    <property type="term" value="F:thiosulfate-cyanide sulfurtransferase activity"/>
    <property type="evidence" value="ECO:0007669"/>
    <property type="project" value="TreeGrafter"/>
</dbReference>
<dbReference type="CDD" id="cd00757">
    <property type="entry name" value="ThiF_MoeB_HesA_family"/>
    <property type="match status" value="1"/>
</dbReference>
<dbReference type="OrthoDB" id="10261062at2759"/>
<reference evidence="3 4" key="1">
    <citation type="submission" date="2014-05" db="EMBL/GenBank/DDBJ databases">
        <title>Draft genome sequence of a rare smut relative, Tilletiaria anomala UBC 951.</title>
        <authorList>
            <consortium name="DOE Joint Genome Institute"/>
            <person name="Toome M."/>
            <person name="Kuo A."/>
            <person name="Henrissat B."/>
            <person name="Lipzen A."/>
            <person name="Tritt A."/>
            <person name="Yoshinaga Y."/>
            <person name="Zane M."/>
            <person name="Barry K."/>
            <person name="Grigoriev I.V."/>
            <person name="Spatafora J.W."/>
            <person name="Aimea M.C."/>
        </authorList>
    </citation>
    <scope>NUCLEOTIDE SEQUENCE [LARGE SCALE GENOMIC DNA]</scope>
    <source>
        <strain evidence="3 4">UBC 951</strain>
    </source>
</reference>
<sequence>MDPSSISTSSASYPLTLPEYTRYGRQMILPDFGLQAQLRLKNARVLVVGAGGLGCPAIQYLAAAGVGNITIIDHDVVERSNLARQILHSDARIGQPKASSASLSALQINPHINVDPLVEPLSPANALQLVQGHDIVLDCTDNPLTRYLLNDAAVLADRMLVSAAAQGYEGQLGVWNRWLDPREEVVPSHQLADKGKAGEPSLEEQRTGGASTRSRRLTHPRGPCYRCIFPVAPSPQHVTDCADSGVLGVITGLVGTLQATEAVRLIARIGDEFSEDALEHAANAERETAQACTETPLGRKAAPAGVMTLISPITSPMQPFRTIKLRPRRLGTCRACGDPLLVRAHLHKKAGAEGAEEASEPGQEVSSMIEDLQSEDYVSFCGLKAAPGADRAQCDVNGGQRLEPIVLKRVAIRAEENEPGAGGITIDVRPAVEYGIVQLGDTCNMPIDRIRRAPSAALADIHNLVASGSHAHSAVPVQIRLLCRRGNDSLEAARLLRREETIRQGHKGGEGPQARERVKLDFVDVRGGLTAYSHDVDAQFPVY</sequence>